<dbReference type="GO" id="GO:0016747">
    <property type="term" value="F:acyltransferase activity, transferring groups other than amino-acyl groups"/>
    <property type="evidence" value="ECO:0007669"/>
    <property type="project" value="InterPro"/>
</dbReference>
<evidence type="ECO:0000256" key="1">
    <source>
        <dbReference type="ARBA" id="ARBA00022679"/>
    </source>
</evidence>
<sequence length="146" mass="17414">MKMEFTAIKPDEFAALFTVVKQGIYPYVEECFSWNDDVQRDRLINDYQPHWFHWLMMDRKQIGLVCFKPYDDAFHIHLLILLPDYQKQGFGKKVMQQIHQRAKQESKRKITLSSFSANQGALRFYQSLDYQTTAKDEQFHCLALLL</sequence>
<comment type="caution">
    <text evidence="4">The sequence shown here is derived from an EMBL/GenBank/DDBJ whole genome shotgun (WGS) entry which is preliminary data.</text>
</comment>
<dbReference type="PANTHER" id="PTHR43800:SF1">
    <property type="entry name" value="PEPTIDYL-LYSINE N-ACETYLTRANSFERASE YJAB"/>
    <property type="match status" value="1"/>
</dbReference>
<proteinExistence type="predicted"/>
<dbReference type="CDD" id="cd04301">
    <property type="entry name" value="NAT_SF"/>
    <property type="match status" value="1"/>
</dbReference>
<dbReference type="SUPFAM" id="SSF55729">
    <property type="entry name" value="Acyl-CoA N-acyltransferases (Nat)"/>
    <property type="match status" value="1"/>
</dbReference>
<dbReference type="PROSITE" id="PS51186">
    <property type="entry name" value="GNAT"/>
    <property type="match status" value="1"/>
</dbReference>
<dbReference type="InterPro" id="IPR000182">
    <property type="entry name" value="GNAT_dom"/>
</dbReference>
<organism evidence="4 5">
    <name type="scientific">Marinomonas transparens</name>
    <dbReference type="NCBI Taxonomy" id="2795388"/>
    <lineage>
        <taxon>Bacteria</taxon>
        <taxon>Pseudomonadati</taxon>
        <taxon>Pseudomonadota</taxon>
        <taxon>Gammaproteobacteria</taxon>
        <taxon>Oceanospirillales</taxon>
        <taxon>Oceanospirillaceae</taxon>
        <taxon>Marinomonas</taxon>
    </lineage>
</organism>
<dbReference type="InterPro" id="IPR016181">
    <property type="entry name" value="Acyl_CoA_acyltransferase"/>
</dbReference>
<keyword evidence="5" id="KW-1185">Reference proteome</keyword>
<reference evidence="4" key="1">
    <citation type="submission" date="2020-12" db="EMBL/GenBank/DDBJ databases">
        <title>Marinomonas arctica sp. nov., a psychrotolerant bacterium isolated from the Arctic.</title>
        <authorList>
            <person name="Zhang Y."/>
        </authorList>
    </citation>
    <scope>NUCLEOTIDE SEQUENCE</scope>
    <source>
        <strain evidence="4">C1424</strain>
    </source>
</reference>
<feature type="domain" description="N-acetyltransferase" evidence="3">
    <location>
        <begin position="11"/>
        <end position="146"/>
    </location>
</feature>
<evidence type="ECO:0000313" key="5">
    <source>
        <dbReference type="Proteomes" id="UP000628710"/>
    </source>
</evidence>
<gene>
    <name evidence="4" type="ORF">I8J31_06960</name>
</gene>
<dbReference type="Pfam" id="PF00583">
    <property type="entry name" value="Acetyltransf_1"/>
    <property type="match status" value="1"/>
</dbReference>
<name>A0A934JKD4_9GAMM</name>
<protein>
    <submittedName>
        <fullName evidence="4">GNAT family N-acetyltransferase</fullName>
    </submittedName>
</protein>
<dbReference type="RefSeq" id="WP_199467555.1">
    <property type="nucleotide sequence ID" value="NZ_JAEMNX010000005.1"/>
</dbReference>
<evidence type="ECO:0000313" key="4">
    <source>
        <dbReference type="EMBL" id="MBJ7537421.1"/>
    </source>
</evidence>
<keyword evidence="2" id="KW-0012">Acyltransferase</keyword>
<dbReference type="AlphaFoldDB" id="A0A934JKD4"/>
<dbReference type="EMBL" id="JAEMNX010000005">
    <property type="protein sequence ID" value="MBJ7537421.1"/>
    <property type="molecule type" value="Genomic_DNA"/>
</dbReference>
<dbReference type="Gene3D" id="3.40.630.30">
    <property type="match status" value="1"/>
</dbReference>
<accession>A0A934JKD4</accession>
<evidence type="ECO:0000259" key="3">
    <source>
        <dbReference type="PROSITE" id="PS51186"/>
    </source>
</evidence>
<keyword evidence="1" id="KW-0808">Transferase</keyword>
<evidence type="ECO:0000256" key="2">
    <source>
        <dbReference type="ARBA" id="ARBA00023315"/>
    </source>
</evidence>
<dbReference type="PANTHER" id="PTHR43800">
    <property type="entry name" value="PEPTIDYL-LYSINE N-ACETYLTRANSFERASE YJAB"/>
    <property type="match status" value="1"/>
</dbReference>
<dbReference type="Proteomes" id="UP000628710">
    <property type="component" value="Unassembled WGS sequence"/>
</dbReference>